<protein>
    <submittedName>
        <fullName evidence="2">Uncharacterized protein</fullName>
    </submittedName>
</protein>
<accession>A0AAV9H5B5</accession>
<name>A0AAV9H5B5_9PEZI</name>
<evidence type="ECO:0000256" key="1">
    <source>
        <dbReference type="SAM" id="MobiDB-lite"/>
    </source>
</evidence>
<comment type="caution">
    <text evidence="2">The sequence shown here is derived from an EMBL/GenBank/DDBJ whole genome shotgun (WGS) entry which is preliminary data.</text>
</comment>
<reference evidence="2" key="1">
    <citation type="journal article" date="2023" name="Mol. Phylogenet. Evol.">
        <title>Genome-scale phylogeny and comparative genomics of the fungal order Sordariales.</title>
        <authorList>
            <person name="Hensen N."/>
            <person name="Bonometti L."/>
            <person name="Westerberg I."/>
            <person name="Brannstrom I.O."/>
            <person name="Guillou S."/>
            <person name="Cros-Aarteil S."/>
            <person name="Calhoun S."/>
            <person name="Haridas S."/>
            <person name="Kuo A."/>
            <person name="Mondo S."/>
            <person name="Pangilinan J."/>
            <person name="Riley R."/>
            <person name="LaButti K."/>
            <person name="Andreopoulos B."/>
            <person name="Lipzen A."/>
            <person name="Chen C."/>
            <person name="Yan M."/>
            <person name="Daum C."/>
            <person name="Ng V."/>
            <person name="Clum A."/>
            <person name="Steindorff A."/>
            <person name="Ohm R.A."/>
            <person name="Martin F."/>
            <person name="Silar P."/>
            <person name="Natvig D.O."/>
            <person name="Lalanne C."/>
            <person name="Gautier V."/>
            <person name="Ament-Velasquez S.L."/>
            <person name="Kruys A."/>
            <person name="Hutchinson M.I."/>
            <person name="Powell A.J."/>
            <person name="Barry K."/>
            <person name="Miller A.N."/>
            <person name="Grigoriev I.V."/>
            <person name="Debuchy R."/>
            <person name="Gladieux P."/>
            <person name="Hiltunen Thoren M."/>
            <person name="Johannesson H."/>
        </authorList>
    </citation>
    <scope>NUCLEOTIDE SEQUENCE</scope>
    <source>
        <strain evidence="2">PSN243</strain>
    </source>
</reference>
<sequence length="78" mass="8302">MAGSSLCPCASCYSAAPRTTPQVVSKPATRPAETPRKKDYAGALFKGRLRRTSSLQSMASDRVGLFSEVQPVPESEGK</sequence>
<dbReference type="EMBL" id="MU865914">
    <property type="protein sequence ID" value="KAK4455652.1"/>
    <property type="molecule type" value="Genomic_DNA"/>
</dbReference>
<evidence type="ECO:0000313" key="2">
    <source>
        <dbReference type="EMBL" id="KAK4455652.1"/>
    </source>
</evidence>
<dbReference type="AlphaFoldDB" id="A0AAV9H5B5"/>
<gene>
    <name evidence="2" type="ORF">QBC34DRAFT_390536</name>
</gene>
<organism evidence="2 3">
    <name type="scientific">Podospora aff. communis PSN243</name>
    <dbReference type="NCBI Taxonomy" id="3040156"/>
    <lineage>
        <taxon>Eukaryota</taxon>
        <taxon>Fungi</taxon>
        <taxon>Dikarya</taxon>
        <taxon>Ascomycota</taxon>
        <taxon>Pezizomycotina</taxon>
        <taxon>Sordariomycetes</taxon>
        <taxon>Sordariomycetidae</taxon>
        <taxon>Sordariales</taxon>
        <taxon>Podosporaceae</taxon>
        <taxon>Podospora</taxon>
    </lineage>
</organism>
<dbReference type="Proteomes" id="UP001321760">
    <property type="component" value="Unassembled WGS sequence"/>
</dbReference>
<feature type="region of interest" description="Disordered" evidence="1">
    <location>
        <begin position="20"/>
        <end position="41"/>
    </location>
</feature>
<reference evidence="2" key="2">
    <citation type="submission" date="2023-05" db="EMBL/GenBank/DDBJ databases">
        <authorList>
            <consortium name="Lawrence Berkeley National Laboratory"/>
            <person name="Steindorff A."/>
            <person name="Hensen N."/>
            <person name="Bonometti L."/>
            <person name="Westerberg I."/>
            <person name="Brannstrom I.O."/>
            <person name="Guillou S."/>
            <person name="Cros-Aarteil S."/>
            <person name="Calhoun S."/>
            <person name="Haridas S."/>
            <person name="Kuo A."/>
            <person name="Mondo S."/>
            <person name="Pangilinan J."/>
            <person name="Riley R."/>
            <person name="Labutti K."/>
            <person name="Andreopoulos B."/>
            <person name="Lipzen A."/>
            <person name="Chen C."/>
            <person name="Yanf M."/>
            <person name="Daum C."/>
            <person name="Ng V."/>
            <person name="Clum A."/>
            <person name="Ohm R."/>
            <person name="Martin F."/>
            <person name="Silar P."/>
            <person name="Natvig D."/>
            <person name="Lalanne C."/>
            <person name="Gautier V."/>
            <person name="Ament-Velasquez S.L."/>
            <person name="Kruys A."/>
            <person name="Hutchinson M.I."/>
            <person name="Powell A.J."/>
            <person name="Barry K."/>
            <person name="Miller A.N."/>
            <person name="Grigoriev I.V."/>
            <person name="Debuchy R."/>
            <person name="Gladieux P."/>
            <person name="Thoren M.H."/>
            <person name="Johannesson H."/>
        </authorList>
    </citation>
    <scope>NUCLEOTIDE SEQUENCE</scope>
    <source>
        <strain evidence="2">PSN243</strain>
    </source>
</reference>
<proteinExistence type="predicted"/>
<evidence type="ECO:0000313" key="3">
    <source>
        <dbReference type="Proteomes" id="UP001321760"/>
    </source>
</evidence>
<keyword evidence="3" id="KW-1185">Reference proteome</keyword>